<proteinExistence type="predicted"/>
<dbReference type="EMBL" id="WNKQ01000009">
    <property type="protein sequence ID" value="KAF5849080.1"/>
    <property type="molecule type" value="Genomic_DNA"/>
</dbReference>
<evidence type="ECO:0000313" key="3">
    <source>
        <dbReference type="Proteomes" id="UP000624244"/>
    </source>
</evidence>
<accession>A0A8H5ZJ62</accession>
<comment type="caution">
    <text evidence="2">The sequence shown here is derived from an EMBL/GenBank/DDBJ whole genome shotgun (WGS) entry which is preliminary data.</text>
</comment>
<dbReference type="Proteomes" id="UP000624244">
    <property type="component" value="Unassembled WGS sequence"/>
</dbReference>
<feature type="region of interest" description="Disordered" evidence="1">
    <location>
        <begin position="83"/>
        <end position="103"/>
    </location>
</feature>
<dbReference type="AlphaFoldDB" id="A0A8H5ZJ62"/>
<reference evidence="2" key="1">
    <citation type="submission" date="2019-11" db="EMBL/GenBank/DDBJ databases">
        <title>Bipolaris sorokiniana Genome sequencing.</title>
        <authorList>
            <person name="Wang H."/>
        </authorList>
    </citation>
    <scope>NUCLEOTIDE SEQUENCE</scope>
</reference>
<sequence length="128" mass="14208">MDYTNMPLTPPQVESEAHESVDTISTIDPYNLLNLTVITPCSSAPNAHNLALPMLYHLLTCGHIITINHPDRRCARNCHHTIPTPSSHSSEFPEPQQSDDKTTFTDACTDIHTDTIYCEICTGIPFDS</sequence>
<gene>
    <name evidence="2" type="ORF">GGP41_006012</name>
</gene>
<name>A0A8H5ZJ62_COCSA</name>
<organism evidence="2 3">
    <name type="scientific">Cochliobolus sativus</name>
    <name type="common">Common root rot and spot blotch fungus</name>
    <name type="synonym">Bipolaris sorokiniana</name>
    <dbReference type="NCBI Taxonomy" id="45130"/>
    <lineage>
        <taxon>Eukaryota</taxon>
        <taxon>Fungi</taxon>
        <taxon>Dikarya</taxon>
        <taxon>Ascomycota</taxon>
        <taxon>Pezizomycotina</taxon>
        <taxon>Dothideomycetes</taxon>
        <taxon>Pleosporomycetidae</taxon>
        <taxon>Pleosporales</taxon>
        <taxon>Pleosporineae</taxon>
        <taxon>Pleosporaceae</taxon>
        <taxon>Bipolaris</taxon>
    </lineage>
</organism>
<protein>
    <submittedName>
        <fullName evidence="2">Uncharacterized protein</fullName>
    </submittedName>
</protein>
<evidence type="ECO:0000256" key="1">
    <source>
        <dbReference type="SAM" id="MobiDB-lite"/>
    </source>
</evidence>
<evidence type="ECO:0000313" key="2">
    <source>
        <dbReference type="EMBL" id="KAF5849080.1"/>
    </source>
</evidence>